<dbReference type="InterPro" id="IPR019776">
    <property type="entry name" value="Flagellar_basal_body_rod_CS"/>
</dbReference>
<evidence type="ECO:0000256" key="1">
    <source>
        <dbReference type="ARBA" id="ARBA00004117"/>
    </source>
</evidence>
<organism evidence="5 6">
    <name type="scientific">Rhizobium straminoryzae</name>
    <dbReference type="NCBI Taxonomy" id="1387186"/>
    <lineage>
        <taxon>Bacteria</taxon>
        <taxon>Pseudomonadati</taxon>
        <taxon>Pseudomonadota</taxon>
        <taxon>Alphaproteobacteria</taxon>
        <taxon>Hyphomicrobiales</taxon>
        <taxon>Rhizobiaceae</taxon>
        <taxon>Rhizobium/Agrobacterium group</taxon>
        <taxon>Rhizobium</taxon>
    </lineage>
</organism>
<feature type="domain" description="Flagellar basal body rod protein N-terminal" evidence="4">
    <location>
        <begin position="8"/>
        <end position="36"/>
    </location>
</feature>
<evidence type="ECO:0000256" key="3">
    <source>
        <dbReference type="SAM" id="MobiDB-lite"/>
    </source>
</evidence>
<accession>A0A549SLY9</accession>
<dbReference type="AlphaFoldDB" id="A0A549SLY9"/>
<dbReference type="PROSITE" id="PS00588">
    <property type="entry name" value="FLAGELLA_BB_ROD"/>
    <property type="match status" value="1"/>
</dbReference>
<sequence length="103" mass="10765">MTLSAVSNTALSGMQAQLMRLSATANNVANADTTGYSRLSTQFSTSPTGGVTAQVKPSDTAQGSEPLQDMLAQTEASIGFRANAMVFETGADLWQMLSSINRS</sequence>
<dbReference type="GO" id="GO:0009425">
    <property type="term" value="C:bacterial-type flagellum basal body"/>
    <property type="evidence" value="ECO:0007669"/>
    <property type="project" value="UniProtKB-SubCell"/>
</dbReference>
<dbReference type="InterPro" id="IPR001444">
    <property type="entry name" value="Flag_bb_rod_N"/>
</dbReference>
<dbReference type="Proteomes" id="UP000316801">
    <property type="component" value="Unassembled WGS sequence"/>
</dbReference>
<dbReference type="Pfam" id="PF00460">
    <property type="entry name" value="Flg_bb_rod"/>
    <property type="match status" value="1"/>
</dbReference>
<evidence type="ECO:0000256" key="2">
    <source>
        <dbReference type="ARBA" id="ARBA00009677"/>
    </source>
</evidence>
<gene>
    <name evidence="5" type="ORF">FNA46_25210</name>
</gene>
<keyword evidence="6" id="KW-1185">Reference proteome</keyword>
<name>A0A549SLY9_9HYPH</name>
<comment type="similarity">
    <text evidence="2">Belongs to the flagella basal body rod proteins family.</text>
</comment>
<comment type="caution">
    <text evidence="5">The sequence shown here is derived from an EMBL/GenBank/DDBJ whole genome shotgun (WGS) entry which is preliminary data.</text>
</comment>
<keyword evidence="5" id="KW-0966">Cell projection</keyword>
<evidence type="ECO:0000259" key="4">
    <source>
        <dbReference type="Pfam" id="PF00460"/>
    </source>
</evidence>
<dbReference type="RefSeq" id="WP_143127995.1">
    <property type="nucleotide sequence ID" value="NZ_VJMG01000112.1"/>
</dbReference>
<evidence type="ECO:0000313" key="5">
    <source>
        <dbReference type="EMBL" id="TRL30650.1"/>
    </source>
</evidence>
<dbReference type="EMBL" id="VJMG01000112">
    <property type="protein sequence ID" value="TRL30650.1"/>
    <property type="molecule type" value="Genomic_DNA"/>
</dbReference>
<reference evidence="5 6" key="1">
    <citation type="submission" date="2019-07" db="EMBL/GenBank/DDBJ databases">
        <title>Ln-dependent methylotrophs.</title>
        <authorList>
            <person name="Tani A."/>
        </authorList>
    </citation>
    <scope>NUCLEOTIDE SEQUENCE [LARGE SCALE GENOMIC DNA]</scope>
    <source>
        <strain evidence="5 6">SM12</strain>
    </source>
</reference>
<proteinExistence type="inferred from homology"/>
<evidence type="ECO:0000313" key="6">
    <source>
        <dbReference type="Proteomes" id="UP000316801"/>
    </source>
</evidence>
<feature type="region of interest" description="Disordered" evidence="3">
    <location>
        <begin position="40"/>
        <end position="64"/>
    </location>
</feature>
<keyword evidence="5" id="KW-0282">Flagellum</keyword>
<protein>
    <submittedName>
        <fullName evidence="5">Flagellar basal body rod protein</fullName>
    </submittedName>
</protein>
<keyword evidence="5" id="KW-0969">Cilium</keyword>
<comment type="subcellular location">
    <subcellularLocation>
        <location evidence="1">Bacterial flagellum basal body</location>
    </subcellularLocation>
</comment>